<comment type="caution">
    <text evidence="2">The sequence shown here is derived from an EMBL/GenBank/DDBJ whole genome shotgun (WGS) entry which is preliminary data.</text>
</comment>
<evidence type="ECO:0000256" key="1">
    <source>
        <dbReference type="SAM" id="MobiDB-lite"/>
    </source>
</evidence>
<keyword evidence="3" id="KW-1185">Reference proteome</keyword>
<name>A0A6G1C7D1_9ORYZ</name>
<feature type="compositionally biased region" description="Basic residues" evidence="1">
    <location>
        <begin position="94"/>
        <end position="103"/>
    </location>
</feature>
<proteinExistence type="predicted"/>
<feature type="region of interest" description="Disordered" evidence="1">
    <location>
        <begin position="49"/>
        <end position="106"/>
    </location>
</feature>
<gene>
    <name evidence="2" type="ORF">E2562_021892</name>
</gene>
<dbReference type="Proteomes" id="UP000479710">
    <property type="component" value="Unassembled WGS sequence"/>
</dbReference>
<sequence length="114" mass="12227">MYTSPSGVFASVVFRGDGTSATGSHTDFCQGDLEGEDDDVDNIVIGSSQLGDAPLEHTQEPQSSTPALALRDGRGIPAPQHIYSQGHMSAQGRKQQKLKRARGRAKDVFLRTVD</sequence>
<evidence type="ECO:0000313" key="3">
    <source>
        <dbReference type="Proteomes" id="UP000479710"/>
    </source>
</evidence>
<dbReference type="AlphaFoldDB" id="A0A6G1C7D1"/>
<dbReference type="EMBL" id="SPHZ02000010">
    <property type="protein sequence ID" value="KAF0896358.1"/>
    <property type="molecule type" value="Genomic_DNA"/>
</dbReference>
<organism evidence="2 3">
    <name type="scientific">Oryza meyeriana var. granulata</name>
    <dbReference type="NCBI Taxonomy" id="110450"/>
    <lineage>
        <taxon>Eukaryota</taxon>
        <taxon>Viridiplantae</taxon>
        <taxon>Streptophyta</taxon>
        <taxon>Embryophyta</taxon>
        <taxon>Tracheophyta</taxon>
        <taxon>Spermatophyta</taxon>
        <taxon>Magnoliopsida</taxon>
        <taxon>Liliopsida</taxon>
        <taxon>Poales</taxon>
        <taxon>Poaceae</taxon>
        <taxon>BOP clade</taxon>
        <taxon>Oryzoideae</taxon>
        <taxon>Oryzeae</taxon>
        <taxon>Oryzinae</taxon>
        <taxon>Oryza</taxon>
        <taxon>Oryza meyeriana</taxon>
    </lineage>
</organism>
<evidence type="ECO:0000313" key="2">
    <source>
        <dbReference type="EMBL" id="KAF0896358.1"/>
    </source>
</evidence>
<reference evidence="2 3" key="1">
    <citation type="submission" date="2019-11" db="EMBL/GenBank/DDBJ databases">
        <title>Whole genome sequence of Oryza granulata.</title>
        <authorList>
            <person name="Li W."/>
        </authorList>
    </citation>
    <scope>NUCLEOTIDE SEQUENCE [LARGE SCALE GENOMIC DNA]</scope>
    <source>
        <strain evidence="3">cv. Menghai</strain>
        <tissue evidence="2">Leaf</tissue>
    </source>
</reference>
<accession>A0A6G1C7D1</accession>
<protein>
    <submittedName>
        <fullName evidence="2">Uncharacterized protein</fullName>
    </submittedName>
</protein>